<evidence type="ECO:0000259" key="1">
    <source>
        <dbReference type="Pfam" id="PF11929"/>
    </source>
</evidence>
<accession>A2ES31</accession>
<dbReference type="AlphaFoldDB" id="A2ES31"/>
<dbReference type="VEuPathDB" id="TrichDB:TVAGG3_0689910"/>
<evidence type="ECO:0000313" key="3">
    <source>
        <dbReference type="Proteomes" id="UP000001542"/>
    </source>
</evidence>
<dbReference type="VEuPathDB" id="TrichDB:TVAG_244440"/>
<gene>
    <name evidence="2" type="ORF">TVAG_244440</name>
</gene>
<dbReference type="RefSeq" id="XP_001316766.1">
    <property type="nucleotide sequence ID" value="XM_001316731.1"/>
</dbReference>
<dbReference type="Proteomes" id="UP000001542">
    <property type="component" value="Unassembled WGS sequence"/>
</dbReference>
<protein>
    <recommendedName>
        <fullName evidence="1">DUF3447 domain-containing protein</fullName>
    </recommendedName>
</protein>
<dbReference type="InParanoid" id="A2ES31"/>
<dbReference type="EMBL" id="DS113472">
    <property type="protein sequence ID" value="EAY04543.1"/>
    <property type="molecule type" value="Genomic_DNA"/>
</dbReference>
<dbReference type="InterPro" id="IPR036770">
    <property type="entry name" value="Ankyrin_rpt-contain_sf"/>
</dbReference>
<sequence>MSSDYSQQYEDFIAALERLFHIKSNEPIEDMCNTITNTLISKYHLSIKHITKLIREAIRYNYASGANYFKILKHIGADFSFWDFEFEKEDSIEYIVMHDQIDKFKEYTVQHSISDDEDFLKVPNFDIDAFVQGINVKLTLIEACAYFGSVNIFYFLISNDISKITENCLNYAVIGGNQDIINKCLKENKMDINCLRSIIRTQS</sequence>
<dbReference type="KEGG" id="tva:4762406"/>
<proteinExistence type="predicted"/>
<keyword evidence="3" id="KW-1185">Reference proteome</keyword>
<feature type="domain" description="DUF3447" evidence="1">
    <location>
        <begin position="162"/>
        <end position="200"/>
    </location>
</feature>
<dbReference type="InterPro" id="IPR020683">
    <property type="entry name" value="DUF3447"/>
</dbReference>
<reference evidence="2" key="2">
    <citation type="journal article" date="2007" name="Science">
        <title>Draft genome sequence of the sexually transmitted pathogen Trichomonas vaginalis.</title>
        <authorList>
            <person name="Carlton J.M."/>
            <person name="Hirt R.P."/>
            <person name="Silva J.C."/>
            <person name="Delcher A.L."/>
            <person name="Schatz M."/>
            <person name="Zhao Q."/>
            <person name="Wortman J.R."/>
            <person name="Bidwell S.L."/>
            <person name="Alsmark U.C.M."/>
            <person name="Besteiro S."/>
            <person name="Sicheritz-Ponten T."/>
            <person name="Noel C.J."/>
            <person name="Dacks J.B."/>
            <person name="Foster P.G."/>
            <person name="Simillion C."/>
            <person name="Van de Peer Y."/>
            <person name="Miranda-Saavedra D."/>
            <person name="Barton G.J."/>
            <person name="Westrop G.D."/>
            <person name="Mueller S."/>
            <person name="Dessi D."/>
            <person name="Fiori P.L."/>
            <person name="Ren Q."/>
            <person name="Paulsen I."/>
            <person name="Zhang H."/>
            <person name="Bastida-Corcuera F.D."/>
            <person name="Simoes-Barbosa A."/>
            <person name="Brown M.T."/>
            <person name="Hayes R.D."/>
            <person name="Mukherjee M."/>
            <person name="Okumura C.Y."/>
            <person name="Schneider R."/>
            <person name="Smith A.J."/>
            <person name="Vanacova S."/>
            <person name="Villalvazo M."/>
            <person name="Haas B.J."/>
            <person name="Pertea M."/>
            <person name="Feldblyum T.V."/>
            <person name="Utterback T.R."/>
            <person name="Shu C.L."/>
            <person name="Osoegawa K."/>
            <person name="de Jong P.J."/>
            <person name="Hrdy I."/>
            <person name="Horvathova L."/>
            <person name="Zubacova Z."/>
            <person name="Dolezal P."/>
            <person name="Malik S.B."/>
            <person name="Logsdon J.M. Jr."/>
            <person name="Henze K."/>
            <person name="Gupta A."/>
            <person name="Wang C.C."/>
            <person name="Dunne R.L."/>
            <person name="Upcroft J.A."/>
            <person name="Upcroft P."/>
            <person name="White O."/>
            <person name="Salzberg S.L."/>
            <person name="Tang P."/>
            <person name="Chiu C.-H."/>
            <person name="Lee Y.-S."/>
            <person name="Embley T.M."/>
            <person name="Coombs G.H."/>
            <person name="Mottram J.C."/>
            <person name="Tachezy J."/>
            <person name="Fraser-Liggett C.M."/>
            <person name="Johnson P.J."/>
        </authorList>
    </citation>
    <scope>NUCLEOTIDE SEQUENCE [LARGE SCALE GENOMIC DNA]</scope>
    <source>
        <strain evidence="2">G3</strain>
    </source>
</reference>
<dbReference type="SUPFAM" id="SSF48403">
    <property type="entry name" value="Ankyrin repeat"/>
    <property type="match status" value="1"/>
</dbReference>
<dbReference type="PANTHER" id="PTHR24182:SF13">
    <property type="entry name" value="LD18443P"/>
    <property type="match status" value="1"/>
</dbReference>
<dbReference type="Pfam" id="PF11929">
    <property type="entry name" value="DUF3447"/>
    <property type="match status" value="1"/>
</dbReference>
<evidence type="ECO:0000313" key="2">
    <source>
        <dbReference type="EMBL" id="EAY04543.1"/>
    </source>
</evidence>
<reference evidence="2" key="1">
    <citation type="submission" date="2006-10" db="EMBL/GenBank/DDBJ databases">
        <authorList>
            <person name="Amadeo P."/>
            <person name="Zhao Q."/>
            <person name="Wortman J."/>
            <person name="Fraser-Liggett C."/>
            <person name="Carlton J."/>
        </authorList>
    </citation>
    <scope>NUCLEOTIDE SEQUENCE</scope>
    <source>
        <strain evidence="2">G3</strain>
    </source>
</reference>
<dbReference type="PANTHER" id="PTHR24182">
    <property type="entry name" value="ANKYRIN REPEAT AND SOCS BOX CONTAINING 4"/>
    <property type="match status" value="1"/>
</dbReference>
<organism evidence="2 3">
    <name type="scientific">Trichomonas vaginalis (strain ATCC PRA-98 / G3)</name>
    <dbReference type="NCBI Taxonomy" id="412133"/>
    <lineage>
        <taxon>Eukaryota</taxon>
        <taxon>Metamonada</taxon>
        <taxon>Parabasalia</taxon>
        <taxon>Trichomonadida</taxon>
        <taxon>Trichomonadidae</taxon>
        <taxon>Trichomonas</taxon>
    </lineage>
</organism>
<name>A2ES31_TRIV3</name>